<keyword evidence="3" id="KW-1185">Reference proteome</keyword>
<accession>A0A2P6FBW3</accession>
<reference evidence="1 3" key="2">
    <citation type="journal article" date="2015" name="MBio">
        <title>Genome sequence of the Drosophila melanogaster male-killing Spiroplasma strain MSRO endosymbiont.</title>
        <authorList>
            <person name="Paredes J.C."/>
            <person name="Herren J.K."/>
            <person name="Schupfer F."/>
            <person name="Marin R."/>
            <person name="Claverol S."/>
            <person name="Kuo C.H."/>
            <person name="Lemaitre B."/>
            <person name="Beven L."/>
        </authorList>
    </citation>
    <scope>NUCLEOTIDE SEQUENCE [LARGE SCALE GENOMIC DNA]</scope>
    <source>
        <strain evidence="1 3">MSRO</strain>
    </source>
</reference>
<dbReference type="AlphaFoldDB" id="A0A2P6FBW3"/>
<reference evidence="2 4" key="4">
    <citation type="journal article" date="2019" name="Genome Biol. Evol.">
        <title>Toxin and genome evolution in a Drosophila defensive symbiosis.</title>
        <authorList>
            <person name="Ballinger M.J."/>
            <person name="Gawryluk R.M."/>
            <person name="Perlman S.J."/>
        </authorList>
    </citation>
    <scope>NUCLEOTIDE SEQUENCE [LARGE SCALE GENOMIC DNA]</scope>
    <source>
        <strain evidence="2">SNeo</strain>
        <strain evidence="4">sNeo</strain>
    </source>
</reference>
<sequence length="91" mass="10437">MKKLVVILGIINFASCTILGGTIIASNDALNKDWNFLINKTNETPNDIIQEEFELKTPITKVAGFYHSYSDENTLIWTKKYLKQKNIQPLY</sequence>
<dbReference type="Proteomes" id="UP000031565">
    <property type="component" value="Unassembled WGS sequence"/>
</dbReference>
<dbReference type="RefSeq" id="WP_052443459.1">
    <property type="nucleotide sequence ID" value="NZ_PETG01000001.1"/>
</dbReference>
<protein>
    <submittedName>
        <fullName evidence="1">Uncharacterized protein</fullName>
    </submittedName>
</protein>
<dbReference type="EMBL" id="RAHC01000002">
    <property type="protein sequence ID" value="RUP77533.1"/>
    <property type="molecule type" value="Genomic_DNA"/>
</dbReference>
<reference evidence="1" key="1">
    <citation type="submission" date="2014-10" db="EMBL/GenBank/DDBJ databases">
        <authorList>
            <person name="Seo M.-J."/>
            <person name="Seok Y.J."/>
            <person name="Cha I.-T."/>
        </authorList>
    </citation>
    <scope>NUCLEOTIDE SEQUENCE</scope>
    <source>
        <strain evidence="1">MSRO</strain>
    </source>
</reference>
<comment type="caution">
    <text evidence="1">The sequence shown here is derived from an EMBL/GenBank/DDBJ whole genome shotgun (WGS) entry which is preliminary data.</text>
</comment>
<evidence type="ECO:0000313" key="2">
    <source>
        <dbReference type="EMBL" id="RUP77533.1"/>
    </source>
</evidence>
<gene>
    <name evidence="2" type="ORF">D6D54_02960</name>
    <name evidence="1" type="ORF">SMSRO_SF007480</name>
</gene>
<dbReference type="Proteomes" id="UP000274545">
    <property type="component" value="Unassembled WGS sequence"/>
</dbReference>
<dbReference type="EMBL" id="JTLV02000001">
    <property type="protein sequence ID" value="PQM30955.1"/>
    <property type="molecule type" value="Genomic_DNA"/>
</dbReference>
<organism evidence="1 3">
    <name type="scientific">Spiroplasma poulsonii</name>
    <dbReference type="NCBI Taxonomy" id="2138"/>
    <lineage>
        <taxon>Bacteria</taxon>
        <taxon>Bacillati</taxon>
        <taxon>Mycoplasmatota</taxon>
        <taxon>Mollicutes</taxon>
        <taxon>Entomoplasmatales</taxon>
        <taxon>Spiroplasmataceae</taxon>
        <taxon>Spiroplasma</taxon>
    </lineage>
</organism>
<evidence type="ECO:0000313" key="4">
    <source>
        <dbReference type="Proteomes" id="UP000274545"/>
    </source>
</evidence>
<reference evidence="1" key="3">
    <citation type="submission" date="2017-11" db="EMBL/GenBank/DDBJ databases">
        <title>Cell-free culture of the endosymbiotic bacteria Spiroplasma poulsonii highlights bacterial genes involved in host-symbiont interactions.</title>
        <authorList>
            <person name="Masson F."/>
            <person name="Calderon Copete S.P."/>
            <person name="Schupfer F."/>
            <person name="Garcia-Arraez G."/>
            <person name="Lemaitre B."/>
        </authorList>
    </citation>
    <scope>NUCLEOTIDE SEQUENCE</scope>
    <source>
        <strain evidence="1">MSRO</strain>
    </source>
</reference>
<proteinExistence type="predicted"/>
<name>A0A2P6FBW3_9MOLU</name>
<evidence type="ECO:0000313" key="3">
    <source>
        <dbReference type="Proteomes" id="UP000031565"/>
    </source>
</evidence>
<dbReference type="STRING" id="2138.SMSRO_v1c07170"/>
<evidence type="ECO:0000313" key="1">
    <source>
        <dbReference type="EMBL" id="PQM30955.1"/>
    </source>
</evidence>